<organism evidence="1">
    <name type="scientific">Anguilla anguilla</name>
    <name type="common">European freshwater eel</name>
    <name type="synonym">Muraena anguilla</name>
    <dbReference type="NCBI Taxonomy" id="7936"/>
    <lineage>
        <taxon>Eukaryota</taxon>
        <taxon>Metazoa</taxon>
        <taxon>Chordata</taxon>
        <taxon>Craniata</taxon>
        <taxon>Vertebrata</taxon>
        <taxon>Euteleostomi</taxon>
        <taxon>Actinopterygii</taxon>
        <taxon>Neopterygii</taxon>
        <taxon>Teleostei</taxon>
        <taxon>Anguilliformes</taxon>
        <taxon>Anguillidae</taxon>
        <taxon>Anguilla</taxon>
    </lineage>
</organism>
<protein>
    <submittedName>
        <fullName evidence="1">Uncharacterized protein</fullName>
    </submittedName>
</protein>
<proteinExistence type="predicted"/>
<name>A0A0E9XJ54_ANGAN</name>
<reference evidence="1" key="2">
    <citation type="journal article" date="2015" name="Fish Shellfish Immunol.">
        <title>Early steps in the European eel (Anguilla anguilla)-Vibrio vulnificus interaction in the gills: Role of the RtxA13 toxin.</title>
        <authorList>
            <person name="Callol A."/>
            <person name="Pajuelo D."/>
            <person name="Ebbesson L."/>
            <person name="Teles M."/>
            <person name="MacKenzie S."/>
            <person name="Amaro C."/>
        </authorList>
    </citation>
    <scope>NUCLEOTIDE SEQUENCE</scope>
</reference>
<dbReference type="AlphaFoldDB" id="A0A0E9XJ54"/>
<accession>A0A0E9XJ54</accession>
<reference evidence="1" key="1">
    <citation type="submission" date="2014-11" db="EMBL/GenBank/DDBJ databases">
        <authorList>
            <person name="Amaro Gonzalez C."/>
        </authorList>
    </citation>
    <scope>NUCLEOTIDE SEQUENCE</scope>
</reference>
<sequence length="91" mass="10314">MKPTRLLCCDCTLEFDNFSCYKEHAGTKEHQQQVAETFQTVPHNGQGEKAIKYEHPIFLPFCAKCSAIKLTVFSVLSEENFNCVAVVWNGL</sequence>
<evidence type="ECO:0000313" key="1">
    <source>
        <dbReference type="EMBL" id="JAI01851.1"/>
    </source>
</evidence>
<dbReference type="EMBL" id="GBXM01006727">
    <property type="protein sequence ID" value="JAI01851.1"/>
    <property type="molecule type" value="Transcribed_RNA"/>
</dbReference>